<sequence length="93" mass="10734">MTENKGKRRPLFYFRLQRSSRARWIVQGRAPPWFAEKIILAGGSGIFSQSLAQSGTGQKGRQEIKYRLDKPQMSNSKNEKYEQKQLHPDGKIP</sequence>
<protein>
    <submittedName>
        <fullName evidence="2">Uncharacterized protein</fullName>
    </submittedName>
</protein>
<keyword evidence="3" id="KW-1185">Reference proteome</keyword>
<feature type="compositionally biased region" description="Basic and acidic residues" evidence="1">
    <location>
        <begin position="77"/>
        <end position="93"/>
    </location>
</feature>
<organism evidence="2 3">
    <name type="scientific">Phocaeicola intestinalis</name>
    <dbReference type="NCBI Taxonomy" id="2762212"/>
    <lineage>
        <taxon>Bacteria</taxon>
        <taxon>Pseudomonadati</taxon>
        <taxon>Bacteroidota</taxon>
        <taxon>Bacteroidia</taxon>
        <taxon>Bacteroidales</taxon>
        <taxon>Bacteroidaceae</taxon>
        <taxon>Phocaeicola</taxon>
    </lineage>
</organism>
<evidence type="ECO:0000313" key="3">
    <source>
        <dbReference type="Proteomes" id="UP000620874"/>
    </source>
</evidence>
<feature type="region of interest" description="Disordered" evidence="1">
    <location>
        <begin position="67"/>
        <end position="93"/>
    </location>
</feature>
<dbReference type="RefSeq" id="WP_191763014.1">
    <property type="nucleotide sequence ID" value="NZ_JACSPP010000006.1"/>
</dbReference>
<comment type="caution">
    <text evidence="2">The sequence shown here is derived from an EMBL/GenBank/DDBJ whole genome shotgun (WGS) entry which is preliminary data.</text>
</comment>
<evidence type="ECO:0000313" key="2">
    <source>
        <dbReference type="EMBL" id="MBD8039558.1"/>
    </source>
</evidence>
<accession>A0ABR8Y5S2</accession>
<reference evidence="2 3" key="1">
    <citation type="submission" date="2020-08" db="EMBL/GenBank/DDBJ databases">
        <title>A Genomic Blueprint of the Chicken Gut Microbiome.</title>
        <authorList>
            <person name="Gilroy R."/>
            <person name="Ravi A."/>
            <person name="Getino M."/>
            <person name="Pursley I."/>
            <person name="Horton D.L."/>
            <person name="Alikhan N.-F."/>
            <person name="Baker D."/>
            <person name="Gharbi K."/>
            <person name="Hall N."/>
            <person name="Watson M."/>
            <person name="Adriaenssens E.M."/>
            <person name="Foster-Nyarko E."/>
            <person name="Jarju S."/>
            <person name="Secka A."/>
            <person name="Antonio M."/>
            <person name="Oren A."/>
            <person name="Chaudhuri R."/>
            <person name="La Ragione R.M."/>
            <person name="Hildebrand F."/>
            <person name="Pallen M.J."/>
        </authorList>
    </citation>
    <scope>NUCLEOTIDE SEQUENCE [LARGE SCALE GENOMIC DNA]</scope>
    <source>
        <strain evidence="2 3">Sa1CVN1</strain>
    </source>
</reference>
<dbReference type="EMBL" id="JACSPP010000006">
    <property type="protein sequence ID" value="MBD8039558.1"/>
    <property type="molecule type" value="Genomic_DNA"/>
</dbReference>
<proteinExistence type="predicted"/>
<dbReference type="Proteomes" id="UP000620874">
    <property type="component" value="Unassembled WGS sequence"/>
</dbReference>
<evidence type="ECO:0000256" key="1">
    <source>
        <dbReference type="SAM" id="MobiDB-lite"/>
    </source>
</evidence>
<name>A0ABR8Y5S2_9BACT</name>
<gene>
    <name evidence="2" type="ORF">H9625_03670</name>
</gene>